<proteinExistence type="predicted"/>
<protein>
    <submittedName>
        <fullName evidence="2">Uncharacterized protein</fullName>
    </submittedName>
</protein>
<name>A0A0W0S1H3_9GAMM</name>
<keyword evidence="1" id="KW-0812">Transmembrane</keyword>
<evidence type="ECO:0000256" key="1">
    <source>
        <dbReference type="SAM" id="Phobius"/>
    </source>
</evidence>
<dbReference type="RefSeq" id="WP_058442850.1">
    <property type="nucleotide sequence ID" value="NZ_CAAAHU010000012.1"/>
</dbReference>
<organism evidence="2 3">
    <name type="scientific">Legionella brunensis</name>
    <dbReference type="NCBI Taxonomy" id="29422"/>
    <lineage>
        <taxon>Bacteria</taxon>
        <taxon>Pseudomonadati</taxon>
        <taxon>Pseudomonadota</taxon>
        <taxon>Gammaproteobacteria</taxon>
        <taxon>Legionellales</taxon>
        <taxon>Legionellaceae</taxon>
        <taxon>Legionella</taxon>
    </lineage>
</organism>
<feature type="transmembrane region" description="Helical" evidence="1">
    <location>
        <begin position="75"/>
        <end position="95"/>
    </location>
</feature>
<keyword evidence="3" id="KW-1185">Reference proteome</keyword>
<dbReference type="AlphaFoldDB" id="A0A0W0S1H3"/>
<evidence type="ECO:0000313" key="2">
    <source>
        <dbReference type="EMBL" id="KTC76773.1"/>
    </source>
</evidence>
<dbReference type="Proteomes" id="UP000054742">
    <property type="component" value="Unassembled WGS sequence"/>
</dbReference>
<dbReference type="EMBL" id="LNXV01000036">
    <property type="protein sequence ID" value="KTC76773.1"/>
    <property type="molecule type" value="Genomic_DNA"/>
</dbReference>
<feature type="transmembrane region" description="Helical" evidence="1">
    <location>
        <begin position="46"/>
        <end position="63"/>
    </location>
</feature>
<reference evidence="2 3" key="1">
    <citation type="submission" date="2015-11" db="EMBL/GenBank/DDBJ databases">
        <title>Genomic analysis of 38 Legionella species identifies large and diverse effector repertoires.</title>
        <authorList>
            <person name="Burstein D."/>
            <person name="Amaro F."/>
            <person name="Zusman T."/>
            <person name="Lifshitz Z."/>
            <person name="Cohen O."/>
            <person name="Gilbert J.A."/>
            <person name="Pupko T."/>
            <person name="Shuman H.A."/>
            <person name="Segal G."/>
        </authorList>
    </citation>
    <scope>NUCLEOTIDE SEQUENCE [LARGE SCALE GENOMIC DNA]</scope>
    <source>
        <strain evidence="2 3">ATCC 43878</strain>
    </source>
</reference>
<keyword evidence="1" id="KW-0472">Membrane</keyword>
<gene>
    <name evidence="2" type="ORF">Lbru_2880</name>
</gene>
<evidence type="ECO:0000313" key="3">
    <source>
        <dbReference type="Proteomes" id="UP000054742"/>
    </source>
</evidence>
<comment type="caution">
    <text evidence="2">The sequence shown here is derived from an EMBL/GenBank/DDBJ whole genome shotgun (WGS) entry which is preliminary data.</text>
</comment>
<dbReference type="OrthoDB" id="5636849at2"/>
<keyword evidence="1" id="KW-1133">Transmembrane helix</keyword>
<accession>A0A0W0S1H3</accession>
<sequence length="229" mass="25499">MLSKAAETLTQASGNLLDFFNVGGLARQRTRETLTGLWTHYSWRELFVRGGIIVSTAVLGYMAADTCQNEECSALVRGVGGAAVGFFASHTIAVIPTMVRRNNIKAETQVFFQKINHTLDTTFKQFDSNTEEFAQAEIVTTKIRNFANYALNLKLPITKRGDAIRNLLTIKNLLRKIEAQVNELQMSLQGVGSEATLSLLEEAKEFWEHDFETIQHNLTQEQGISAGLN</sequence>
<dbReference type="PATRIC" id="fig|29422.6.peg.3054"/>